<name>A0ABN3HCZ2_9ACTN</name>
<dbReference type="Gene3D" id="3.40.50.720">
    <property type="entry name" value="NAD(P)-binding Rossmann-like Domain"/>
    <property type="match status" value="1"/>
</dbReference>
<gene>
    <name evidence="2" type="ORF">GCM10010170_080260</name>
</gene>
<dbReference type="EMBL" id="BAAARV010000079">
    <property type="protein sequence ID" value="GAA2376259.1"/>
    <property type="molecule type" value="Genomic_DNA"/>
</dbReference>
<dbReference type="PANTHER" id="PTHR33303:SF2">
    <property type="entry name" value="COA-BINDING DOMAIN-CONTAINING PROTEIN"/>
    <property type="match status" value="1"/>
</dbReference>
<evidence type="ECO:0000313" key="2">
    <source>
        <dbReference type="EMBL" id="GAA2376259.1"/>
    </source>
</evidence>
<dbReference type="InterPro" id="IPR003781">
    <property type="entry name" value="CoA-bd"/>
</dbReference>
<sequence length="144" mass="15642">MRATVDGMRSAEQILREARTIAVVGASRDRTKTAHAVPQQIQRHGWRIVPVNPYADEIFGERAYRTLADIPFPVDLVNVFRPSADATAVVKEALAIGAPAIWLQQDIFSPEGRALAEAAGVDYVEDTCIAVVRAVHAISGPRTP</sequence>
<dbReference type="SMART" id="SM00881">
    <property type="entry name" value="CoA_binding"/>
    <property type="match status" value="1"/>
</dbReference>
<dbReference type="InterPro" id="IPR036291">
    <property type="entry name" value="NAD(P)-bd_dom_sf"/>
</dbReference>
<dbReference type="PANTHER" id="PTHR33303">
    <property type="entry name" value="CYTOPLASMIC PROTEIN-RELATED"/>
    <property type="match status" value="1"/>
</dbReference>
<dbReference type="Proteomes" id="UP001501444">
    <property type="component" value="Unassembled WGS sequence"/>
</dbReference>
<evidence type="ECO:0000313" key="3">
    <source>
        <dbReference type="Proteomes" id="UP001501444"/>
    </source>
</evidence>
<dbReference type="Pfam" id="PF13380">
    <property type="entry name" value="CoA_binding_2"/>
    <property type="match status" value="1"/>
</dbReference>
<evidence type="ECO:0000259" key="1">
    <source>
        <dbReference type="SMART" id="SM00881"/>
    </source>
</evidence>
<proteinExistence type="predicted"/>
<feature type="domain" description="CoA-binding" evidence="1">
    <location>
        <begin position="15"/>
        <end position="108"/>
    </location>
</feature>
<dbReference type="SUPFAM" id="SSF51735">
    <property type="entry name" value="NAD(P)-binding Rossmann-fold domains"/>
    <property type="match status" value="1"/>
</dbReference>
<organism evidence="2 3">
    <name type="scientific">Dactylosporangium salmoneum</name>
    <dbReference type="NCBI Taxonomy" id="53361"/>
    <lineage>
        <taxon>Bacteria</taxon>
        <taxon>Bacillati</taxon>
        <taxon>Actinomycetota</taxon>
        <taxon>Actinomycetes</taxon>
        <taxon>Micromonosporales</taxon>
        <taxon>Micromonosporaceae</taxon>
        <taxon>Dactylosporangium</taxon>
    </lineage>
</organism>
<keyword evidence="3" id="KW-1185">Reference proteome</keyword>
<accession>A0ABN3HCZ2</accession>
<protein>
    <submittedName>
        <fullName evidence="2">CoA-binding protein</fullName>
    </submittedName>
</protein>
<comment type="caution">
    <text evidence="2">The sequence shown here is derived from an EMBL/GenBank/DDBJ whole genome shotgun (WGS) entry which is preliminary data.</text>
</comment>
<reference evidence="2 3" key="1">
    <citation type="journal article" date="2019" name="Int. J. Syst. Evol. Microbiol.">
        <title>The Global Catalogue of Microorganisms (GCM) 10K type strain sequencing project: providing services to taxonomists for standard genome sequencing and annotation.</title>
        <authorList>
            <consortium name="The Broad Institute Genomics Platform"/>
            <consortium name="The Broad Institute Genome Sequencing Center for Infectious Disease"/>
            <person name="Wu L."/>
            <person name="Ma J."/>
        </authorList>
    </citation>
    <scope>NUCLEOTIDE SEQUENCE [LARGE SCALE GENOMIC DNA]</scope>
    <source>
        <strain evidence="2 3">JCM 3272</strain>
    </source>
</reference>